<dbReference type="Pfam" id="PF00015">
    <property type="entry name" value="MCPsignal"/>
    <property type="match status" value="1"/>
</dbReference>
<dbReference type="PANTHER" id="PTHR32089:SF112">
    <property type="entry name" value="LYSOZYME-LIKE PROTEIN-RELATED"/>
    <property type="match status" value="1"/>
</dbReference>
<dbReference type="PROSITE" id="PS50111">
    <property type="entry name" value="CHEMOTAXIS_TRANSDUC_2"/>
    <property type="match status" value="1"/>
</dbReference>
<evidence type="ECO:0000256" key="2">
    <source>
        <dbReference type="PROSITE-ProRule" id="PRU00284"/>
    </source>
</evidence>
<dbReference type="SMART" id="SM00283">
    <property type="entry name" value="MA"/>
    <property type="match status" value="1"/>
</dbReference>
<dbReference type="Proteomes" id="UP000389128">
    <property type="component" value="Unassembled WGS sequence"/>
</dbReference>
<organism evidence="6 7">
    <name type="scientific">Zoogloea oleivorans</name>
    <dbReference type="NCBI Taxonomy" id="1552750"/>
    <lineage>
        <taxon>Bacteria</taxon>
        <taxon>Pseudomonadati</taxon>
        <taxon>Pseudomonadota</taxon>
        <taxon>Betaproteobacteria</taxon>
        <taxon>Rhodocyclales</taxon>
        <taxon>Zoogloeaceae</taxon>
        <taxon>Zoogloea</taxon>
    </lineage>
</organism>
<evidence type="ECO:0000313" key="6">
    <source>
        <dbReference type="EMBL" id="TYC60757.1"/>
    </source>
</evidence>
<protein>
    <submittedName>
        <fullName evidence="6">Chemotaxis protein</fullName>
    </submittedName>
</protein>
<dbReference type="GO" id="GO:0007165">
    <property type="term" value="P:signal transduction"/>
    <property type="evidence" value="ECO:0007669"/>
    <property type="project" value="UniProtKB-KW"/>
</dbReference>
<reference evidence="6 7" key="1">
    <citation type="submission" date="2019-01" db="EMBL/GenBank/DDBJ databases">
        <title>Zoogloea oleivorans genome sequencing and assembly.</title>
        <authorList>
            <person name="Tancsics A."/>
            <person name="Farkas M."/>
            <person name="Kriszt B."/>
            <person name="Maroti G."/>
            <person name="Horvath B."/>
        </authorList>
    </citation>
    <scope>NUCLEOTIDE SEQUENCE [LARGE SCALE GENOMIC DNA]</scope>
    <source>
        <strain evidence="6 7">Buc</strain>
    </source>
</reference>
<keyword evidence="4" id="KW-0812">Transmembrane</keyword>
<keyword evidence="7" id="KW-1185">Reference proteome</keyword>
<dbReference type="RefSeq" id="WP_148577960.1">
    <property type="nucleotide sequence ID" value="NZ_SDKK01000004.1"/>
</dbReference>
<comment type="caution">
    <text evidence="6">The sequence shown here is derived from an EMBL/GenBank/DDBJ whole genome shotgun (WGS) entry which is preliminary data.</text>
</comment>
<dbReference type="SUPFAM" id="SSF58104">
    <property type="entry name" value="Methyl-accepting chemotaxis protein (MCP) signaling domain"/>
    <property type="match status" value="1"/>
</dbReference>
<evidence type="ECO:0000256" key="3">
    <source>
        <dbReference type="SAM" id="MobiDB-lite"/>
    </source>
</evidence>
<feature type="transmembrane region" description="Helical" evidence="4">
    <location>
        <begin position="12"/>
        <end position="30"/>
    </location>
</feature>
<evidence type="ECO:0000256" key="4">
    <source>
        <dbReference type="SAM" id="Phobius"/>
    </source>
</evidence>
<dbReference type="AlphaFoldDB" id="A0A6C2D3C2"/>
<accession>A0A6C2D3C2</accession>
<evidence type="ECO:0000259" key="5">
    <source>
        <dbReference type="PROSITE" id="PS50111"/>
    </source>
</evidence>
<evidence type="ECO:0000256" key="1">
    <source>
        <dbReference type="ARBA" id="ARBA00023224"/>
    </source>
</evidence>
<feature type="region of interest" description="Disordered" evidence="3">
    <location>
        <begin position="401"/>
        <end position="426"/>
    </location>
</feature>
<feature type="domain" description="Methyl-accepting transducer" evidence="5">
    <location>
        <begin position="96"/>
        <end position="275"/>
    </location>
</feature>
<dbReference type="InterPro" id="IPR004089">
    <property type="entry name" value="MCPsignal_dom"/>
</dbReference>
<proteinExistence type="predicted"/>
<dbReference type="GO" id="GO:0016020">
    <property type="term" value="C:membrane"/>
    <property type="evidence" value="ECO:0007669"/>
    <property type="project" value="InterPro"/>
</dbReference>
<sequence>MEIRNKSRRRKTLLASVTAAGAFVVVYFANAGYHDLLLNKVGLSQALVDALGAFAAVLVSFEVHQLLSIARYRDASYGAENALRHAREAAEARAAVATEVSRSLDDVPHLNSILVGQLNAVTEQTEAAALGMVQRLQGVDSVVQDLDGVVQSFSRESSEIVAAANSRAARNQRTLEDLQAYIHRRLANVGEEQEHVMSALAEAKSLSQFVNLVREISGQTNLLALNAAIEAARAGDAGRGFAVVADEVRKLAGQTDQAVVKINEGIDRVIKTIESKFSAQLDQSISNAEESALHTVAEQFNEVSQSYAELLDHENRILGVFRESSARLADMFMETMASVQFQDVTRQQIGHVIDALQRLDQHVQKLSDCLTGKAAASDIPAMTEQIDRLFESYVMERERDEHLRRSGRSAPVASPGSQNGPAVELF</sequence>
<keyword evidence="4" id="KW-1133">Transmembrane helix</keyword>
<keyword evidence="1 2" id="KW-0807">Transducer</keyword>
<evidence type="ECO:0000313" key="7">
    <source>
        <dbReference type="Proteomes" id="UP000389128"/>
    </source>
</evidence>
<name>A0A6C2D3C2_9RHOO</name>
<dbReference type="PANTHER" id="PTHR32089">
    <property type="entry name" value="METHYL-ACCEPTING CHEMOTAXIS PROTEIN MCPB"/>
    <property type="match status" value="1"/>
</dbReference>
<gene>
    <name evidence="6" type="ORF">ETQ85_04990</name>
</gene>
<keyword evidence="4" id="KW-0472">Membrane</keyword>
<dbReference type="Gene3D" id="1.10.287.950">
    <property type="entry name" value="Methyl-accepting chemotaxis protein"/>
    <property type="match status" value="1"/>
</dbReference>
<dbReference type="EMBL" id="SDKK01000004">
    <property type="protein sequence ID" value="TYC60757.1"/>
    <property type="molecule type" value="Genomic_DNA"/>
</dbReference>
<dbReference type="OrthoDB" id="9816265at2"/>